<protein>
    <recommendedName>
        <fullName evidence="3">AMIN-like domain-containing protein</fullName>
    </recommendedName>
</protein>
<feature type="region of interest" description="Disordered" evidence="1">
    <location>
        <begin position="20"/>
        <end position="52"/>
    </location>
</feature>
<feature type="signal peptide" evidence="2">
    <location>
        <begin position="1"/>
        <end position="23"/>
    </location>
</feature>
<accession>A0A370I826</accession>
<reference evidence="4 5" key="1">
    <citation type="submission" date="2018-07" db="EMBL/GenBank/DDBJ databases">
        <title>Genomic Encyclopedia of Type Strains, Phase IV (KMG-IV): sequencing the most valuable type-strain genomes for metagenomic binning, comparative biology and taxonomic classification.</title>
        <authorList>
            <person name="Goeker M."/>
        </authorList>
    </citation>
    <scope>NUCLEOTIDE SEQUENCE [LARGE SCALE GENOMIC DNA]</scope>
    <source>
        <strain evidence="4 5">DSM 44290</strain>
    </source>
</reference>
<dbReference type="AlphaFoldDB" id="A0A370I826"/>
<evidence type="ECO:0000313" key="4">
    <source>
        <dbReference type="EMBL" id="RDI66883.1"/>
    </source>
</evidence>
<evidence type="ECO:0000313" key="5">
    <source>
        <dbReference type="Proteomes" id="UP000254869"/>
    </source>
</evidence>
<dbReference type="RefSeq" id="WP_067994674.1">
    <property type="nucleotide sequence ID" value="NZ_QQBC01000004.1"/>
</dbReference>
<evidence type="ECO:0000256" key="2">
    <source>
        <dbReference type="SAM" id="SignalP"/>
    </source>
</evidence>
<name>A0A370I826_9NOCA</name>
<feature type="domain" description="AMIN-like" evidence="3">
    <location>
        <begin position="57"/>
        <end position="183"/>
    </location>
</feature>
<dbReference type="InterPro" id="IPR056303">
    <property type="entry name" value="AMIN-like"/>
</dbReference>
<dbReference type="Proteomes" id="UP000254869">
    <property type="component" value="Unassembled WGS sequence"/>
</dbReference>
<organism evidence="4 5">
    <name type="scientific">Nocardia pseudobrasiliensis</name>
    <dbReference type="NCBI Taxonomy" id="45979"/>
    <lineage>
        <taxon>Bacteria</taxon>
        <taxon>Bacillati</taxon>
        <taxon>Actinomycetota</taxon>
        <taxon>Actinomycetes</taxon>
        <taxon>Mycobacteriales</taxon>
        <taxon>Nocardiaceae</taxon>
        <taxon>Nocardia</taxon>
    </lineage>
</organism>
<comment type="caution">
    <text evidence="4">The sequence shown here is derived from an EMBL/GenBank/DDBJ whole genome shotgun (WGS) entry which is preliminary data.</text>
</comment>
<dbReference type="STRING" id="1210086.GCA_001613105_01832"/>
<feature type="chain" id="PRO_5039273877" description="AMIN-like domain-containing protein" evidence="2">
    <location>
        <begin position="24"/>
        <end position="185"/>
    </location>
</feature>
<dbReference type="Pfam" id="PF24837">
    <property type="entry name" value="AMIN-like"/>
    <property type="match status" value="1"/>
</dbReference>
<keyword evidence="2" id="KW-0732">Signal</keyword>
<feature type="compositionally biased region" description="Low complexity" evidence="1">
    <location>
        <begin position="20"/>
        <end position="51"/>
    </location>
</feature>
<gene>
    <name evidence="4" type="ORF">DFR76_104636</name>
</gene>
<dbReference type="PROSITE" id="PS51257">
    <property type="entry name" value="PROKAR_LIPOPROTEIN"/>
    <property type="match status" value="1"/>
</dbReference>
<proteinExistence type="predicted"/>
<keyword evidence="5" id="KW-1185">Reference proteome</keyword>
<evidence type="ECO:0000256" key="1">
    <source>
        <dbReference type="SAM" id="MobiDB-lite"/>
    </source>
</evidence>
<dbReference type="EMBL" id="QQBC01000004">
    <property type="protein sequence ID" value="RDI66883.1"/>
    <property type="molecule type" value="Genomic_DNA"/>
</dbReference>
<evidence type="ECO:0000259" key="3">
    <source>
        <dbReference type="Pfam" id="PF24837"/>
    </source>
</evidence>
<sequence length="185" mass="19222">MRNRLVLPVIAALALLTSCSSGSSEPAAQSSLPSTTEPAPTATTPAQGTPSLDSRLTVTNIRIGHHSGFDRVVYELGGTGRPGWRVQYTDRAVQDGSGKRIDVAGRSILQVQILGSAYPFDSGVTEYAGPDPATDPSAPTIAGVYSTHVFEGTTQSFIGVNADRPAFSVTTLDGPVRLVVDVAAP</sequence>